<dbReference type="EMBL" id="FNHD01000014">
    <property type="protein sequence ID" value="SDM13929.1"/>
    <property type="molecule type" value="Genomic_DNA"/>
</dbReference>
<gene>
    <name evidence="2" type="ORF">SAMN05216273_11452</name>
</gene>
<evidence type="ECO:0000313" key="3">
    <source>
        <dbReference type="Proteomes" id="UP000199242"/>
    </source>
</evidence>
<protein>
    <submittedName>
        <fullName evidence="2">Uncharacterized protein</fullName>
    </submittedName>
</protein>
<reference evidence="2 3" key="1">
    <citation type="submission" date="2016-10" db="EMBL/GenBank/DDBJ databases">
        <authorList>
            <person name="Varghese N."/>
            <person name="Submissions S."/>
        </authorList>
    </citation>
    <scope>NUCLEOTIDE SEQUENCE [LARGE SCALE GENOMIC DNA]</scope>
    <source>
        <strain evidence="2 3">CGMCC 1.10941</strain>
    </source>
</reference>
<evidence type="ECO:0000313" key="2">
    <source>
        <dbReference type="EMBL" id="SDM13929.1"/>
    </source>
</evidence>
<dbReference type="RefSeq" id="WP_089744893.1">
    <property type="nucleotide sequence ID" value="NZ_FNHD01000014.1"/>
</dbReference>
<keyword evidence="3" id="KW-1185">Reference proteome</keyword>
<name>A0ABY0QYZ6_9FLAO</name>
<organism evidence="2 3">
    <name type="scientific">Chryseobacterium taihuense</name>
    <dbReference type="NCBI Taxonomy" id="1141221"/>
    <lineage>
        <taxon>Bacteria</taxon>
        <taxon>Pseudomonadati</taxon>
        <taxon>Bacteroidota</taxon>
        <taxon>Flavobacteriia</taxon>
        <taxon>Flavobacteriales</taxon>
        <taxon>Weeksellaceae</taxon>
        <taxon>Chryseobacterium group</taxon>
        <taxon>Chryseobacterium</taxon>
    </lineage>
</organism>
<sequence length="99" mass="10900">MKKLFVGVAIVVAGLASAKSLEIKVSKASTNILKKEIKVTKKKKKVFECMTWTYISTCGVNATTCQEGWTTKDNIRWVKAIEANYCSSDAKFSQTSGLD</sequence>
<comment type="caution">
    <text evidence="2">The sequence shown here is derived from an EMBL/GenBank/DDBJ whole genome shotgun (WGS) entry which is preliminary data.</text>
</comment>
<evidence type="ECO:0000256" key="1">
    <source>
        <dbReference type="SAM" id="SignalP"/>
    </source>
</evidence>
<feature type="chain" id="PRO_5046209708" evidence="1">
    <location>
        <begin position="19"/>
        <end position="99"/>
    </location>
</feature>
<accession>A0ABY0QYZ6</accession>
<dbReference type="Proteomes" id="UP000199242">
    <property type="component" value="Unassembled WGS sequence"/>
</dbReference>
<keyword evidence="1" id="KW-0732">Signal</keyword>
<feature type="signal peptide" evidence="1">
    <location>
        <begin position="1"/>
        <end position="18"/>
    </location>
</feature>
<proteinExistence type="predicted"/>